<organism evidence="3 4">
    <name type="scientific">Meganyctiphanes norvegica</name>
    <name type="common">Northern krill</name>
    <name type="synonym">Thysanopoda norvegica</name>
    <dbReference type="NCBI Taxonomy" id="48144"/>
    <lineage>
        <taxon>Eukaryota</taxon>
        <taxon>Metazoa</taxon>
        <taxon>Ecdysozoa</taxon>
        <taxon>Arthropoda</taxon>
        <taxon>Crustacea</taxon>
        <taxon>Multicrustacea</taxon>
        <taxon>Malacostraca</taxon>
        <taxon>Eumalacostraca</taxon>
        <taxon>Eucarida</taxon>
        <taxon>Euphausiacea</taxon>
        <taxon>Euphausiidae</taxon>
        <taxon>Meganyctiphanes</taxon>
    </lineage>
</organism>
<dbReference type="PANTHER" id="PTHR11861">
    <property type="entry name" value="MELANOCYTE PROTEIN PMEL 17-RELATED"/>
    <property type="match status" value="1"/>
</dbReference>
<evidence type="ECO:0000313" key="3">
    <source>
        <dbReference type="EMBL" id="CAL4107717.1"/>
    </source>
</evidence>
<dbReference type="EMBL" id="CAXKWB010013432">
    <property type="protein sequence ID" value="CAL4107717.1"/>
    <property type="molecule type" value="Genomic_DNA"/>
</dbReference>
<keyword evidence="2" id="KW-0472">Membrane</keyword>
<evidence type="ECO:0000256" key="1">
    <source>
        <dbReference type="SAM" id="MobiDB-lite"/>
    </source>
</evidence>
<dbReference type="AlphaFoldDB" id="A0AAV2QYT6"/>
<keyword evidence="2" id="KW-1133">Transmembrane helix</keyword>
<gene>
    <name evidence="3" type="ORF">MNOR_LOCUS18637</name>
</gene>
<feature type="region of interest" description="Disordered" evidence="1">
    <location>
        <begin position="41"/>
        <end position="108"/>
    </location>
</feature>
<proteinExistence type="predicted"/>
<dbReference type="GO" id="GO:0005886">
    <property type="term" value="C:plasma membrane"/>
    <property type="evidence" value="ECO:0007669"/>
    <property type="project" value="TreeGrafter"/>
</dbReference>
<dbReference type="InterPro" id="IPR045219">
    <property type="entry name" value="PKAT"/>
</dbReference>
<reference evidence="3 4" key="1">
    <citation type="submission" date="2024-05" db="EMBL/GenBank/DDBJ databases">
        <authorList>
            <person name="Wallberg A."/>
        </authorList>
    </citation>
    <scope>NUCLEOTIDE SEQUENCE [LARGE SCALE GENOMIC DNA]</scope>
</reference>
<keyword evidence="4" id="KW-1185">Reference proteome</keyword>
<dbReference type="PANTHER" id="PTHR11861:SF8">
    <property type="entry name" value="PKD DOMAIN-CONTAINING PROTEIN"/>
    <property type="match status" value="1"/>
</dbReference>
<feature type="compositionally biased region" description="Pro residues" evidence="1">
    <location>
        <begin position="54"/>
        <end position="64"/>
    </location>
</feature>
<evidence type="ECO:0000313" key="4">
    <source>
        <dbReference type="Proteomes" id="UP001497623"/>
    </source>
</evidence>
<feature type="compositionally biased region" description="Low complexity" evidence="1">
    <location>
        <begin position="87"/>
        <end position="96"/>
    </location>
</feature>
<protein>
    <submittedName>
        <fullName evidence="3">Uncharacterized protein</fullName>
    </submittedName>
</protein>
<name>A0AAV2QYT6_MEGNR</name>
<feature type="non-terminal residue" evidence="3">
    <location>
        <position position="1"/>
    </location>
</feature>
<sequence>IHAICQTPSLLINITDPGEYHIQANVYLVLADHIITTTTTTTSTTTTTTTTTTPKPPDPTPPPKPDNKTTTTTTTTTEPPTDPPTTMPDTTTTTQKPPAPNNRTWECGGWWPNSGVNVASGRRAEVKVGYFFNKTTAREPIGALNVSGKTWLKHGELLNLTILCTGSGPWAYCWKTFKGTYNVTGNETCLEPSVTNDCNFPVIHYFRTNGTHSYLIVISNDVSVKIESIPIIMYNVDRQPQLSYIIIPVSCSLVVIIIIIFGSAYLVQSRQRYSVEVADFDFGASEDVEYKTICEQLREALVDTFSKPDLEDEDSKWRERNRVVERPRILEDED</sequence>
<dbReference type="Proteomes" id="UP001497623">
    <property type="component" value="Unassembled WGS sequence"/>
</dbReference>
<feature type="transmembrane region" description="Helical" evidence="2">
    <location>
        <begin position="242"/>
        <end position="267"/>
    </location>
</feature>
<keyword evidence="2" id="KW-0812">Transmembrane</keyword>
<evidence type="ECO:0000256" key="2">
    <source>
        <dbReference type="SAM" id="Phobius"/>
    </source>
</evidence>
<comment type="caution">
    <text evidence="3">The sequence shown here is derived from an EMBL/GenBank/DDBJ whole genome shotgun (WGS) entry which is preliminary data.</text>
</comment>
<accession>A0AAV2QYT6</accession>
<feature type="compositionally biased region" description="Low complexity" evidence="1">
    <location>
        <begin position="68"/>
        <end position="79"/>
    </location>
</feature>
<feature type="compositionally biased region" description="Low complexity" evidence="1">
    <location>
        <begin position="41"/>
        <end position="53"/>
    </location>
</feature>